<dbReference type="EMBL" id="JAKUCV010000669">
    <property type="protein sequence ID" value="KAJ4849219.1"/>
    <property type="molecule type" value="Genomic_DNA"/>
</dbReference>
<dbReference type="AlphaFoldDB" id="A0A9Q0GIG9"/>
<reference evidence="1" key="2">
    <citation type="journal article" date="2023" name="Plants (Basel)">
        <title>Annotation of the Turnera subulata (Passifloraceae) Draft Genome Reveals the S-Locus Evolved after the Divergence of Turneroideae from Passifloroideae in a Stepwise Manner.</title>
        <authorList>
            <person name="Henning P.M."/>
            <person name="Roalson E.H."/>
            <person name="Mir W."/>
            <person name="McCubbin A.G."/>
            <person name="Shore J.S."/>
        </authorList>
    </citation>
    <scope>NUCLEOTIDE SEQUENCE</scope>
    <source>
        <strain evidence="1">F60SS</strain>
    </source>
</reference>
<name>A0A9Q0GIG9_9ROSI</name>
<reference evidence="1" key="1">
    <citation type="submission" date="2022-02" db="EMBL/GenBank/DDBJ databases">
        <authorList>
            <person name="Henning P.M."/>
            <person name="McCubbin A.G."/>
            <person name="Shore J.S."/>
        </authorList>
    </citation>
    <scope>NUCLEOTIDE SEQUENCE</scope>
    <source>
        <strain evidence="1">F60SS</strain>
        <tissue evidence="1">Leaves</tissue>
    </source>
</reference>
<evidence type="ECO:0000313" key="1">
    <source>
        <dbReference type="EMBL" id="KAJ4849219.1"/>
    </source>
</evidence>
<protein>
    <submittedName>
        <fullName evidence="1">Uncharacterized protein</fullName>
    </submittedName>
</protein>
<sequence>MQENLGARIHDPAVTGDLPALVTRRCRTFFDEDSSFNTWFVPGRSFIICEACPVAPYICDGTMPVDSPFVFLDQALAVSDYHIGGGVHVEAETGKPLHTSGLGGDVAGGIQAPIVHKMSSAPSRYSPPGTSTHRPFGPLMLVRFGCGQFNKRQ</sequence>
<keyword evidence="2" id="KW-1185">Reference proteome</keyword>
<organism evidence="1 2">
    <name type="scientific">Turnera subulata</name>
    <dbReference type="NCBI Taxonomy" id="218843"/>
    <lineage>
        <taxon>Eukaryota</taxon>
        <taxon>Viridiplantae</taxon>
        <taxon>Streptophyta</taxon>
        <taxon>Embryophyta</taxon>
        <taxon>Tracheophyta</taxon>
        <taxon>Spermatophyta</taxon>
        <taxon>Magnoliopsida</taxon>
        <taxon>eudicotyledons</taxon>
        <taxon>Gunneridae</taxon>
        <taxon>Pentapetalae</taxon>
        <taxon>rosids</taxon>
        <taxon>fabids</taxon>
        <taxon>Malpighiales</taxon>
        <taxon>Passifloraceae</taxon>
        <taxon>Turnera</taxon>
    </lineage>
</organism>
<evidence type="ECO:0000313" key="2">
    <source>
        <dbReference type="Proteomes" id="UP001141552"/>
    </source>
</evidence>
<dbReference type="Proteomes" id="UP001141552">
    <property type="component" value="Unassembled WGS sequence"/>
</dbReference>
<comment type="caution">
    <text evidence="1">The sequence shown here is derived from an EMBL/GenBank/DDBJ whole genome shotgun (WGS) entry which is preliminary data.</text>
</comment>
<accession>A0A9Q0GIG9</accession>
<proteinExistence type="predicted"/>
<gene>
    <name evidence="1" type="ORF">Tsubulata_011462</name>
</gene>